<evidence type="ECO:0000313" key="3">
    <source>
        <dbReference type="Proteomes" id="UP000646053"/>
    </source>
</evidence>
<accession>A0A8J7Z7M2</accession>
<dbReference type="Proteomes" id="UP000646053">
    <property type="component" value="Unassembled WGS sequence"/>
</dbReference>
<dbReference type="SUPFAM" id="SSF89447">
    <property type="entry name" value="AbrB/MazE/MraZ-like"/>
    <property type="match status" value="1"/>
</dbReference>
<comment type="caution">
    <text evidence="2">The sequence shown here is derived from an EMBL/GenBank/DDBJ whole genome shotgun (WGS) entry which is preliminary data.</text>
</comment>
<dbReference type="EMBL" id="WVIE01000032">
    <property type="protein sequence ID" value="NDJ19508.1"/>
    <property type="molecule type" value="Genomic_DNA"/>
</dbReference>
<protein>
    <submittedName>
        <fullName evidence="2">AbrB family transcriptional regulator</fullName>
    </submittedName>
</protein>
<feature type="domain" description="SpoVT-AbrB" evidence="1">
    <location>
        <begin position="4"/>
        <end position="49"/>
    </location>
</feature>
<dbReference type="SMART" id="SM00966">
    <property type="entry name" value="SpoVT_AbrB"/>
    <property type="match status" value="1"/>
</dbReference>
<dbReference type="InterPro" id="IPR037914">
    <property type="entry name" value="SpoVT-AbrB_sf"/>
</dbReference>
<reference evidence="2" key="1">
    <citation type="submission" date="2019-12" db="EMBL/GenBank/DDBJ databases">
        <title>High-Quality draft genome sequences of three cyanobacteria isolated from the limestone walls of the Old Cathedral of Coimbra.</title>
        <authorList>
            <person name="Tiago I."/>
            <person name="Soares F."/>
            <person name="Portugal A."/>
        </authorList>
    </citation>
    <scope>NUCLEOTIDE SEQUENCE</scope>
    <source>
        <strain evidence="2">A</strain>
    </source>
</reference>
<dbReference type="Gene3D" id="2.10.260.10">
    <property type="match status" value="1"/>
</dbReference>
<dbReference type="Pfam" id="PF04014">
    <property type="entry name" value="MazE_antitoxin"/>
    <property type="match status" value="1"/>
</dbReference>
<dbReference type="GO" id="GO:0003677">
    <property type="term" value="F:DNA binding"/>
    <property type="evidence" value="ECO:0007669"/>
    <property type="project" value="InterPro"/>
</dbReference>
<evidence type="ECO:0000313" key="2">
    <source>
        <dbReference type="EMBL" id="NDJ19508.1"/>
    </source>
</evidence>
<organism evidence="2 3">
    <name type="scientific">Myxacorys almedinensis A</name>
    <dbReference type="NCBI Taxonomy" id="2690445"/>
    <lineage>
        <taxon>Bacteria</taxon>
        <taxon>Bacillati</taxon>
        <taxon>Cyanobacteriota</taxon>
        <taxon>Cyanophyceae</taxon>
        <taxon>Leptolyngbyales</taxon>
        <taxon>Leptolyngbyaceae</taxon>
        <taxon>Myxacorys</taxon>
        <taxon>Myxacorys almedinensis</taxon>
    </lineage>
</organism>
<gene>
    <name evidence="2" type="ORF">GS601_19835</name>
</gene>
<dbReference type="AlphaFoldDB" id="A0A8J7Z7M2"/>
<keyword evidence="3" id="KW-1185">Reference proteome</keyword>
<sequence>METTTLSSDGQVTIPQVLREIHQWEVGQEFVAIDTGDGILLKPKTPFAETALDAVAGCLKHNGTPVSLEEMEDAIRRGVEETWHDRR</sequence>
<proteinExistence type="predicted"/>
<evidence type="ECO:0000259" key="1">
    <source>
        <dbReference type="SMART" id="SM00966"/>
    </source>
</evidence>
<name>A0A8J7Z7M2_9CYAN</name>
<dbReference type="RefSeq" id="WP_162425036.1">
    <property type="nucleotide sequence ID" value="NZ_WVIE01000032.1"/>
</dbReference>
<dbReference type="InterPro" id="IPR007159">
    <property type="entry name" value="SpoVT-AbrB_dom"/>
</dbReference>